<organism evidence="9 10">
    <name type="scientific">Facklamia hominis</name>
    <dbReference type="NCBI Taxonomy" id="178214"/>
    <lineage>
        <taxon>Bacteria</taxon>
        <taxon>Bacillati</taxon>
        <taxon>Bacillota</taxon>
        <taxon>Bacilli</taxon>
        <taxon>Lactobacillales</taxon>
        <taxon>Aerococcaceae</taxon>
        <taxon>Facklamia</taxon>
    </lineage>
</organism>
<dbReference type="RefSeq" id="WP_070609705.1">
    <property type="nucleotide sequence ID" value="NZ_JASOOE010000002.1"/>
</dbReference>
<feature type="transmembrane region" description="Helical" evidence="7">
    <location>
        <begin position="144"/>
        <end position="168"/>
    </location>
</feature>
<dbReference type="PANTHER" id="PTHR42920">
    <property type="entry name" value="OS03G0707200 PROTEIN-RELATED"/>
    <property type="match status" value="1"/>
</dbReference>
<evidence type="ECO:0000256" key="4">
    <source>
        <dbReference type="ARBA" id="ARBA00022692"/>
    </source>
</evidence>
<dbReference type="AlphaFoldDB" id="A0AAJ1Q4H0"/>
<keyword evidence="4 7" id="KW-0812">Transmembrane</keyword>
<keyword evidence="5 7" id="KW-1133">Transmembrane helix</keyword>
<protein>
    <submittedName>
        <fullName evidence="9">DMT family transporter</fullName>
    </submittedName>
</protein>
<evidence type="ECO:0000256" key="7">
    <source>
        <dbReference type="SAM" id="Phobius"/>
    </source>
</evidence>
<evidence type="ECO:0000256" key="2">
    <source>
        <dbReference type="ARBA" id="ARBA00007362"/>
    </source>
</evidence>
<keyword evidence="3" id="KW-1003">Cell membrane</keyword>
<feature type="transmembrane region" description="Helical" evidence="7">
    <location>
        <begin position="212"/>
        <end position="229"/>
    </location>
</feature>
<feature type="transmembrane region" description="Helical" evidence="7">
    <location>
        <begin position="241"/>
        <end position="260"/>
    </location>
</feature>
<name>A0AAJ1Q4H0_9LACT</name>
<comment type="caution">
    <text evidence="9">The sequence shown here is derived from an EMBL/GenBank/DDBJ whole genome shotgun (WGS) entry which is preliminary data.</text>
</comment>
<comment type="subcellular location">
    <subcellularLocation>
        <location evidence="1">Cell membrane</location>
        <topology evidence="1">Multi-pass membrane protein</topology>
    </subcellularLocation>
</comment>
<evidence type="ECO:0000256" key="6">
    <source>
        <dbReference type="ARBA" id="ARBA00023136"/>
    </source>
</evidence>
<dbReference type="PANTHER" id="PTHR42920:SF5">
    <property type="entry name" value="EAMA DOMAIN-CONTAINING PROTEIN"/>
    <property type="match status" value="1"/>
</dbReference>
<gene>
    <name evidence="9" type="ORF">QP433_01435</name>
</gene>
<dbReference type="Proteomes" id="UP001229251">
    <property type="component" value="Unassembled WGS sequence"/>
</dbReference>
<comment type="similarity">
    <text evidence="2">Belongs to the EamA transporter family.</text>
</comment>
<feature type="transmembrane region" description="Helical" evidence="7">
    <location>
        <begin position="94"/>
        <end position="112"/>
    </location>
</feature>
<feature type="transmembrane region" description="Helical" evidence="7">
    <location>
        <begin position="121"/>
        <end position="138"/>
    </location>
</feature>
<evidence type="ECO:0000259" key="8">
    <source>
        <dbReference type="Pfam" id="PF00892"/>
    </source>
</evidence>
<feature type="transmembrane region" description="Helical" evidence="7">
    <location>
        <begin position="266"/>
        <end position="284"/>
    </location>
</feature>
<feature type="transmembrane region" description="Helical" evidence="7">
    <location>
        <begin position="180"/>
        <end position="200"/>
    </location>
</feature>
<evidence type="ECO:0000256" key="1">
    <source>
        <dbReference type="ARBA" id="ARBA00004651"/>
    </source>
</evidence>
<dbReference type="InterPro" id="IPR051258">
    <property type="entry name" value="Diverse_Substrate_Transporter"/>
</dbReference>
<feature type="domain" description="EamA" evidence="8">
    <location>
        <begin position="149"/>
        <end position="280"/>
    </location>
</feature>
<keyword evidence="6 7" id="KW-0472">Membrane</keyword>
<dbReference type="Pfam" id="PF00892">
    <property type="entry name" value="EamA"/>
    <property type="match status" value="2"/>
</dbReference>
<reference evidence="9" key="1">
    <citation type="submission" date="2023-05" db="EMBL/GenBank/DDBJ databases">
        <title>Cataloging the Phylogenetic Diversity of Human Bladder Bacteria.</title>
        <authorList>
            <person name="Du J."/>
        </authorList>
    </citation>
    <scope>NUCLEOTIDE SEQUENCE</scope>
    <source>
        <strain evidence="9">UMB1231</strain>
    </source>
</reference>
<proteinExistence type="inferred from homology"/>
<dbReference type="EMBL" id="JASOOE010000002">
    <property type="protein sequence ID" value="MDK7186639.1"/>
    <property type="molecule type" value="Genomic_DNA"/>
</dbReference>
<accession>A0AAJ1Q4H0</accession>
<evidence type="ECO:0000313" key="9">
    <source>
        <dbReference type="EMBL" id="MDK7186639.1"/>
    </source>
</evidence>
<dbReference type="Gene3D" id="1.10.3730.20">
    <property type="match status" value="1"/>
</dbReference>
<dbReference type="InterPro" id="IPR000620">
    <property type="entry name" value="EamA_dom"/>
</dbReference>
<dbReference type="GO" id="GO:0005886">
    <property type="term" value="C:plasma membrane"/>
    <property type="evidence" value="ECO:0007669"/>
    <property type="project" value="UniProtKB-SubCell"/>
</dbReference>
<sequence length="287" mass="31603">MKHKLSLLALLVVTLIWGGGYAMSALSLDYFTPVQTMAVRFSLAFLGSLLIYWRDLATMRWQQLKPGMWIGLMVFLGFIFQTVGLQYTTASKNAFLTTTNIVFVPLLNLLIFKKHLSRQKWVGVLLVLLGIGLLSIDFQDLSQLFSYNIGDGLTLVCALFFAGQIILIDHFLDELSSASLMVGQLGMAAFLSWVVCLWQGDLSFSSHPTGWAALLYLTFASTLIAFALQTWAQKYSSPTQVAVILSTEALVGMIASSLILGEPITFTIFIGGILIIVGVLRVELSKN</sequence>
<dbReference type="SUPFAM" id="SSF103481">
    <property type="entry name" value="Multidrug resistance efflux transporter EmrE"/>
    <property type="match status" value="2"/>
</dbReference>
<feature type="transmembrane region" description="Helical" evidence="7">
    <location>
        <begin position="68"/>
        <end position="88"/>
    </location>
</feature>
<feature type="domain" description="EamA" evidence="8">
    <location>
        <begin position="6"/>
        <end position="135"/>
    </location>
</feature>
<evidence type="ECO:0000256" key="5">
    <source>
        <dbReference type="ARBA" id="ARBA00022989"/>
    </source>
</evidence>
<feature type="transmembrane region" description="Helical" evidence="7">
    <location>
        <begin position="38"/>
        <end position="56"/>
    </location>
</feature>
<dbReference type="InterPro" id="IPR037185">
    <property type="entry name" value="EmrE-like"/>
</dbReference>
<evidence type="ECO:0000256" key="3">
    <source>
        <dbReference type="ARBA" id="ARBA00022475"/>
    </source>
</evidence>
<evidence type="ECO:0000313" key="10">
    <source>
        <dbReference type="Proteomes" id="UP001229251"/>
    </source>
</evidence>